<dbReference type="PANTHER" id="PTHR42947:SF1">
    <property type="entry name" value="COB--COM HETERODISULFIDE REDUCTASE SUBUNIT B 1"/>
    <property type="match status" value="1"/>
</dbReference>
<dbReference type="AlphaFoldDB" id="A0A8J8CK18"/>
<dbReference type="InterPro" id="IPR004017">
    <property type="entry name" value="Cys_rich_dom"/>
</dbReference>
<dbReference type="GO" id="GO:0016491">
    <property type="term" value="F:oxidoreductase activity"/>
    <property type="evidence" value="ECO:0007669"/>
    <property type="project" value="UniProtKB-KW"/>
</dbReference>
<evidence type="ECO:0000256" key="1">
    <source>
        <dbReference type="ARBA" id="ARBA00023002"/>
    </source>
</evidence>
<evidence type="ECO:0000313" key="5">
    <source>
        <dbReference type="Proteomes" id="UP000738826"/>
    </source>
</evidence>
<evidence type="ECO:0000313" key="4">
    <source>
        <dbReference type="EMBL" id="NCS90857.1"/>
    </source>
</evidence>
<dbReference type="EMBL" id="JAACVF010000130">
    <property type="protein sequence ID" value="NCN65362.1"/>
    <property type="molecule type" value="Genomic_DNA"/>
</dbReference>
<comment type="caution">
    <text evidence="4">The sequence shown here is derived from an EMBL/GenBank/DDBJ whole genome shotgun (WGS) entry which is preliminary data.</text>
</comment>
<feature type="domain" description="Cysteine-rich" evidence="2">
    <location>
        <begin position="6"/>
        <end position="72"/>
    </location>
</feature>
<protein>
    <recommendedName>
        <fullName evidence="2">Cysteine-rich domain-containing protein</fullName>
    </recommendedName>
</protein>
<sequence length="76" mass="8313">MLKKGYYPGCSASGTSKDYAMSTKKIYEALDIELPELKDWVCCGSSPAHISSLLLADALALKNLSLAKEQKFKELV</sequence>
<keyword evidence="1" id="KW-0560">Oxidoreductase</keyword>
<name>A0A8J8CK18_9ARCH</name>
<accession>A0A8J8CK18</accession>
<evidence type="ECO:0000313" key="3">
    <source>
        <dbReference type="EMBL" id="NCN65362.1"/>
    </source>
</evidence>
<reference evidence="4" key="1">
    <citation type="submission" date="2019-11" db="EMBL/GenBank/DDBJ databases">
        <title>Lipid analysis of CO2-rich subsurface aquifers suggests an autotrophy-based deep biosphere with lysolipids enriched in CPR bacteria.</title>
        <authorList>
            <person name="Probst A.J."/>
            <person name="Elling F.J."/>
            <person name="Castelle C.J."/>
            <person name="Zhu Q."/>
            <person name="Elvert M."/>
            <person name="Birarda G."/>
            <person name="Holman H.-Y."/>
            <person name="Lane K.R."/>
            <person name="Ladd B."/>
            <person name="Ryan M.C."/>
            <person name="Woyke T."/>
            <person name="Hinrichs K.-U."/>
            <person name="Banfield J.F."/>
        </authorList>
    </citation>
    <scope>NUCLEOTIDE SEQUENCE</scope>
    <source>
        <strain evidence="3">CG_2015-01_33_1645</strain>
        <strain evidence="4">CG_2015-04_33_537</strain>
    </source>
</reference>
<gene>
    <name evidence="4" type="ORF">GW779_00310</name>
    <name evidence="3" type="ORF">GW910_04810</name>
</gene>
<dbReference type="EMBL" id="JAACQH010000005">
    <property type="protein sequence ID" value="NCS90857.1"/>
    <property type="molecule type" value="Genomic_DNA"/>
</dbReference>
<dbReference type="Proteomes" id="UP000738826">
    <property type="component" value="Unassembled WGS sequence"/>
</dbReference>
<dbReference type="Pfam" id="PF02754">
    <property type="entry name" value="CCG"/>
    <property type="match status" value="1"/>
</dbReference>
<dbReference type="PANTHER" id="PTHR42947">
    <property type="entry name" value="COB--COM HETERODISULFIDE REDUCTASE SUBUNIT B 1"/>
    <property type="match status" value="1"/>
</dbReference>
<organism evidence="4 5">
    <name type="scientific">Candidatus Altarchaeum hamiconexum</name>
    <dbReference type="NCBI Taxonomy" id="1803513"/>
    <lineage>
        <taxon>Archaea</taxon>
        <taxon>Candidatus Altarchaeota</taxon>
        <taxon>Candidatus Altiarchaeia</taxon>
        <taxon>Candidatus Altarchaeales</taxon>
        <taxon>Candidatus Altarchaeaceae</taxon>
        <taxon>Candidatus Altarchaeum</taxon>
    </lineage>
</organism>
<evidence type="ECO:0000259" key="2">
    <source>
        <dbReference type="Pfam" id="PF02754"/>
    </source>
</evidence>
<dbReference type="InterPro" id="IPR051278">
    <property type="entry name" value="HdrB/HdrD_reductase"/>
</dbReference>
<dbReference type="Proteomes" id="UP000768163">
    <property type="component" value="Unassembled WGS sequence"/>
</dbReference>
<proteinExistence type="predicted"/>